<reference evidence="1" key="1">
    <citation type="submission" date="2006-10" db="EMBL/GenBank/DDBJ databases">
        <authorList>
            <person name="Amadeo P."/>
            <person name="Zhao Q."/>
            <person name="Wortman J."/>
            <person name="Fraser-Liggett C."/>
            <person name="Carlton J."/>
        </authorList>
    </citation>
    <scope>NUCLEOTIDE SEQUENCE</scope>
    <source>
        <strain evidence="1">G3</strain>
    </source>
</reference>
<dbReference type="KEGG" id="tva:4770727"/>
<protein>
    <recommendedName>
        <fullName evidence="3">GAF domain containing protein</fullName>
    </recommendedName>
</protein>
<dbReference type="SUPFAM" id="SSF55781">
    <property type="entry name" value="GAF domain-like"/>
    <property type="match status" value="3"/>
</dbReference>
<name>A2E3J3_TRIV3</name>
<dbReference type="SMR" id="A2E3J3"/>
<dbReference type="VEuPathDB" id="TrichDB:TVAG_400850"/>
<organism evidence="1 2">
    <name type="scientific">Trichomonas vaginalis (strain ATCC PRA-98 / G3)</name>
    <dbReference type="NCBI Taxonomy" id="412133"/>
    <lineage>
        <taxon>Eukaryota</taxon>
        <taxon>Metamonada</taxon>
        <taxon>Parabasalia</taxon>
        <taxon>Trichomonadida</taxon>
        <taxon>Trichomonadidae</taxon>
        <taxon>Trichomonas</taxon>
    </lineage>
</organism>
<dbReference type="RefSeq" id="XP_001324982.1">
    <property type="nucleotide sequence ID" value="XM_001324947.1"/>
</dbReference>
<dbReference type="EMBL" id="DS113296">
    <property type="protein sequence ID" value="EAY12759.1"/>
    <property type="molecule type" value="Genomic_DNA"/>
</dbReference>
<dbReference type="STRING" id="5722.A2E3J3"/>
<dbReference type="AlphaFoldDB" id="A2E3J3"/>
<accession>A2E3J3</accession>
<evidence type="ECO:0000313" key="1">
    <source>
        <dbReference type="EMBL" id="EAY12759.1"/>
    </source>
</evidence>
<dbReference type="VEuPathDB" id="TrichDB:TVAGG3_0021220"/>
<reference evidence="1" key="2">
    <citation type="journal article" date="2007" name="Science">
        <title>Draft genome sequence of the sexually transmitted pathogen Trichomonas vaginalis.</title>
        <authorList>
            <person name="Carlton J.M."/>
            <person name="Hirt R.P."/>
            <person name="Silva J.C."/>
            <person name="Delcher A.L."/>
            <person name="Schatz M."/>
            <person name="Zhao Q."/>
            <person name="Wortman J.R."/>
            <person name="Bidwell S.L."/>
            <person name="Alsmark U.C.M."/>
            <person name="Besteiro S."/>
            <person name="Sicheritz-Ponten T."/>
            <person name="Noel C.J."/>
            <person name="Dacks J.B."/>
            <person name="Foster P.G."/>
            <person name="Simillion C."/>
            <person name="Van de Peer Y."/>
            <person name="Miranda-Saavedra D."/>
            <person name="Barton G.J."/>
            <person name="Westrop G.D."/>
            <person name="Mueller S."/>
            <person name="Dessi D."/>
            <person name="Fiori P.L."/>
            <person name="Ren Q."/>
            <person name="Paulsen I."/>
            <person name="Zhang H."/>
            <person name="Bastida-Corcuera F.D."/>
            <person name="Simoes-Barbosa A."/>
            <person name="Brown M.T."/>
            <person name="Hayes R.D."/>
            <person name="Mukherjee M."/>
            <person name="Okumura C.Y."/>
            <person name="Schneider R."/>
            <person name="Smith A.J."/>
            <person name="Vanacova S."/>
            <person name="Villalvazo M."/>
            <person name="Haas B.J."/>
            <person name="Pertea M."/>
            <person name="Feldblyum T.V."/>
            <person name="Utterback T.R."/>
            <person name="Shu C.L."/>
            <person name="Osoegawa K."/>
            <person name="de Jong P.J."/>
            <person name="Hrdy I."/>
            <person name="Horvathova L."/>
            <person name="Zubacova Z."/>
            <person name="Dolezal P."/>
            <person name="Malik S.B."/>
            <person name="Logsdon J.M. Jr."/>
            <person name="Henze K."/>
            <person name="Gupta A."/>
            <person name="Wang C.C."/>
            <person name="Dunne R.L."/>
            <person name="Upcroft J.A."/>
            <person name="Upcroft P."/>
            <person name="White O."/>
            <person name="Salzberg S.L."/>
            <person name="Tang P."/>
            <person name="Chiu C.-H."/>
            <person name="Lee Y.-S."/>
            <person name="Embley T.M."/>
            <person name="Coombs G.H."/>
            <person name="Mottram J.C."/>
            <person name="Tachezy J."/>
            <person name="Fraser-Liggett C.M."/>
            <person name="Johnson P.J."/>
        </authorList>
    </citation>
    <scope>NUCLEOTIDE SEQUENCE [LARGE SCALE GENOMIC DNA]</scope>
    <source>
        <strain evidence="1">G3</strain>
    </source>
</reference>
<gene>
    <name evidence="1" type="ORF">TVAG_400850</name>
</gene>
<sequence length="951" mass="107790">MCATVISPGVTAFHYKFQKTKAHLSASATQPILKPPDNNSSEERFYNCSSLFDKMMLEMNNLPFHVCIEKYLPQMFHASKCIYWYFNESQKTLYSPTLDLSLDVTTSLPGFVTQTKSVIKIRNSNSIPMGYQNDPRISEPGSPQVFFPITYDDEIEGVIQIARDPKSAGYEFIENETLEFCMSKLKIYSHSIFKNLTVFDKIVSLFTINNKTDPTVILQEQFNCKYADVYQFDMLRKAVRIMEHETITMRPIEEPFHGIVSYSAHSNENINTDDITSHSAYNKNIDSEMKGSFLCVQEEVSSHKIWVIVLREKLNREFTTTDEETLQAILPIVVKAIKGFNETKKTSNIDSRKADLYNLITLISKFKKSVINIGRKIEEAIKLLIEADSAIFFYFDEKNNKFYSKFNNERPIATDTDLGLVSYIFARREAVYYKNPSENTKYLPKIDSYPGYENKCTIGITVCDTRGKAIGVIMGIGNPAEQFDDDDKKLLSAYAIFCGIALENMSYKTGHFKFIEIIEKTISQPNEQNLKEFVLSAIQCAPIRRVALYTTAASDDIGSLNKLYSFGMKSQIGEGKLAETCLKEKKEIIYDHSKLIENGFIVLGSNIITSNYSIKALFGLKTSQPKSATSPDEVRIIVRPIIDKNNNMCIGVLEIEYLGQENKILMGLVDCIEVITFRHIKSLTTPIVVISDDVETQSISVIASQDKQHLFSLDFNASFLTEAEITRTIFSLIESFGLIGNLSIDAIQMQGFLNDVMSLSGKHCCYVMDIVQGCSVMLKLSKYDSLTSKHMVLALFYSLLFHKLQKIDMLRLLTKWQVTGLVEKSAQSSFMKNVIKFVTSISMKNFQDLRQKSLQILTSGEFDPTESESHRFMLFTIIGVTSVCFCCARPQFNKSNFENVYREYCETFDTVTDQQTVLSTAVLPLFSILAKAAPPLANFASNALNNSKRIH</sequence>
<dbReference type="GO" id="GO:0004115">
    <property type="term" value="F:3',5'-cyclic-AMP phosphodiesterase activity"/>
    <property type="evidence" value="ECO:0000318"/>
    <property type="project" value="GO_Central"/>
</dbReference>
<dbReference type="GO" id="GO:0141162">
    <property type="term" value="P:negative regulation of cAMP/PKA signal transduction"/>
    <property type="evidence" value="ECO:0000318"/>
    <property type="project" value="GO_Central"/>
</dbReference>
<proteinExistence type="predicted"/>
<dbReference type="GO" id="GO:0047555">
    <property type="term" value="F:3',5'-cyclic-GMP phosphodiesterase activity"/>
    <property type="evidence" value="ECO:0000318"/>
    <property type="project" value="GO_Central"/>
</dbReference>
<dbReference type="SUPFAM" id="SSF109604">
    <property type="entry name" value="HD-domain/PDEase-like"/>
    <property type="match status" value="1"/>
</dbReference>
<dbReference type="Gene3D" id="3.30.450.40">
    <property type="match status" value="2"/>
</dbReference>
<dbReference type="InterPro" id="IPR029016">
    <property type="entry name" value="GAF-like_dom_sf"/>
</dbReference>
<evidence type="ECO:0008006" key="3">
    <source>
        <dbReference type="Google" id="ProtNLM"/>
    </source>
</evidence>
<dbReference type="InParanoid" id="A2E3J3"/>
<evidence type="ECO:0000313" key="2">
    <source>
        <dbReference type="Proteomes" id="UP000001542"/>
    </source>
</evidence>
<dbReference type="Proteomes" id="UP000001542">
    <property type="component" value="Unassembled WGS sequence"/>
</dbReference>
<keyword evidence="2" id="KW-1185">Reference proteome</keyword>